<sequence>MIVVTGATGQLGRLVVADLLARGVEPGRLVAAVRSPEKAADLAARGVVVREADYDRPDTVQAALSDADRVLLISSNAVGQRLEQHRAVVEAASRAGVSLLAYTSVLRADTSTLPVAPDHKATEELIRAAGLPFVLLRNGWYTENYTGNLAGTLAHGAVLGSAGSGRIAAATRADFAAAAAAVLTGDGPTDIGYELGGEPFTLAELAAEITRQSGTEVVYRDLPLDAYVAALTGAGLPEPFARLLADSDVAAADGALDTDSDDLPRLLGRPATSLADAVATALKD</sequence>
<dbReference type="Gene3D" id="3.40.50.720">
    <property type="entry name" value="NAD(P)-binding Rossmann-like Domain"/>
    <property type="match status" value="1"/>
</dbReference>
<dbReference type="EMBL" id="LRQV01000007">
    <property type="protein sequence ID" value="KXK63283.1"/>
    <property type="molecule type" value="Genomic_DNA"/>
</dbReference>
<organism evidence="2 3">
    <name type="scientific">Micromonospora rosaria</name>
    <dbReference type="NCBI Taxonomy" id="47874"/>
    <lineage>
        <taxon>Bacteria</taxon>
        <taxon>Bacillati</taxon>
        <taxon>Actinomycetota</taxon>
        <taxon>Actinomycetes</taxon>
        <taxon>Micromonosporales</taxon>
        <taxon>Micromonosporaceae</taxon>
        <taxon>Micromonospora</taxon>
    </lineage>
</organism>
<dbReference type="PANTHER" id="PTHR47129">
    <property type="entry name" value="QUINONE OXIDOREDUCTASE 2"/>
    <property type="match status" value="1"/>
</dbReference>
<gene>
    <name evidence="2" type="ORF">AWW66_04065</name>
</gene>
<proteinExistence type="predicted"/>
<dbReference type="Proteomes" id="UP000070620">
    <property type="component" value="Unassembled WGS sequence"/>
</dbReference>
<feature type="domain" description="NAD(P)-binding" evidence="1">
    <location>
        <begin position="6"/>
        <end position="184"/>
    </location>
</feature>
<accession>A0A136PY44</accession>
<protein>
    <submittedName>
        <fullName evidence="2">NAD(P)-dependent oxidoreductase</fullName>
    </submittedName>
</protein>
<dbReference type="InterPro" id="IPR036291">
    <property type="entry name" value="NAD(P)-bd_dom_sf"/>
</dbReference>
<evidence type="ECO:0000313" key="2">
    <source>
        <dbReference type="EMBL" id="KXK63283.1"/>
    </source>
</evidence>
<comment type="caution">
    <text evidence="2">The sequence shown here is derived from an EMBL/GenBank/DDBJ whole genome shotgun (WGS) entry which is preliminary data.</text>
</comment>
<dbReference type="OrthoDB" id="5510591at2"/>
<dbReference type="InterPro" id="IPR052718">
    <property type="entry name" value="NmrA-type_oxidoreductase"/>
</dbReference>
<keyword evidence="3" id="KW-1185">Reference proteome</keyword>
<dbReference type="CDD" id="cd05269">
    <property type="entry name" value="TMR_SDR_a"/>
    <property type="match status" value="1"/>
</dbReference>
<dbReference type="SUPFAM" id="SSF51735">
    <property type="entry name" value="NAD(P)-binding Rossmann-fold domains"/>
    <property type="match status" value="1"/>
</dbReference>
<evidence type="ECO:0000313" key="3">
    <source>
        <dbReference type="Proteomes" id="UP000070620"/>
    </source>
</evidence>
<name>A0A136PY44_9ACTN</name>
<dbReference type="AlphaFoldDB" id="A0A136PY44"/>
<dbReference type="Gene3D" id="3.90.25.10">
    <property type="entry name" value="UDP-galactose 4-epimerase, domain 1"/>
    <property type="match status" value="1"/>
</dbReference>
<dbReference type="Pfam" id="PF13460">
    <property type="entry name" value="NAD_binding_10"/>
    <property type="match status" value="1"/>
</dbReference>
<evidence type="ECO:0000259" key="1">
    <source>
        <dbReference type="Pfam" id="PF13460"/>
    </source>
</evidence>
<dbReference type="PANTHER" id="PTHR47129:SF1">
    <property type="entry name" value="NMRA-LIKE DOMAIN-CONTAINING PROTEIN"/>
    <property type="match status" value="1"/>
</dbReference>
<reference evidence="2 3" key="1">
    <citation type="submission" date="2016-01" db="EMBL/GenBank/DDBJ databases">
        <title>Whole genome sequence and analysis of Micromonospora rosaria DSM 803, which can produce antibacterial substance rosamicin.</title>
        <authorList>
            <person name="Yang H."/>
            <person name="He X."/>
            <person name="Zhu D."/>
        </authorList>
    </citation>
    <scope>NUCLEOTIDE SEQUENCE [LARGE SCALE GENOMIC DNA]</scope>
    <source>
        <strain evidence="2 3">DSM 803</strain>
    </source>
</reference>
<dbReference type="InterPro" id="IPR016040">
    <property type="entry name" value="NAD(P)-bd_dom"/>
</dbReference>
<dbReference type="RefSeq" id="WP_067360019.1">
    <property type="nucleotide sequence ID" value="NZ_JBIUBN010000001.1"/>
</dbReference>